<dbReference type="Pfam" id="PF20431">
    <property type="entry name" value="E_motif"/>
    <property type="match status" value="1"/>
</dbReference>
<dbReference type="InterPro" id="IPR046848">
    <property type="entry name" value="E_motif"/>
</dbReference>
<dbReference type="InterPro" id="IPR002885">
    <property type="entry name" value="PPR_rpt"/>
</dbReference>
<dbReference type="FunFam" id="1.25.40.10:FF:000158">
    <property type="entry name" value="pentatricopeptide repeat-containing protein At2g33680"/>
    <property type="match status" value="1"/>
</dbReference>
<dbReference type="GO" id="GO:0003723">
    <property type="term" value="F:RNA binding"/>
    <property type="evidence" value="ECO:0007669"/>
    <property type="project" value="InterPro"/>
</dbReference>
<evidence type="ECO:0000313" key="2">
    <source>
        <dbReference type="EMBL" id="ONI06176.1"/>
    </source>
</evidence>
<dbReference type="Gene3D" id="1.25.40.10">
    <property type="entry name" value="Tetratricopeptide repeat domain"/>
    <property type="match status" value="1"/>
</dbReference>
<evidence type="ECO:0000313" key="3">
    <source>
        <dbReference type="Proteomes" id="UP000006882"/>
    </source>
</evidence>
<dbReference type="STRING" id="3760.A0A251P3M8"/>
<dbReference type="Gramene" id="ONI06176">
    <property type="protein sequence ID" value="ONI06176"/>
    <property type="gene ID" value="PRUPE_5G045600"/>
</dbReference>
<dbReference type="GO" id="GO:0009451">
    <property type="term" value="P:RNA modification"/>
    <property type="evidence" value="ECO:0007669"/>
    <property type="project" value="InterPro"/>
</dbReference>
<sequence length="285" mass="32134">MEHKYGQDVVSWTWMISGPAKCGFVEEAILKFMSMDVERNYSTLVIVMSACFSLGAFKFGKVVHGYCLRNLRGRNIILDNAGLDFYLRCGSLVSASVFFDWGTEFRPVDSSLCKYVADLMVNGNVGNALLNMYDKCGEVRMAISVFKGLDSSSHTGLVDQGLIFFNAMKDVYGIVPKTQHYACWVDMYGRAGFFEEAEGFIKEMPTKADGSVWGALLNACRIHGNDKLFERIRDGLLKSRGFSTGTYALLSNMYANHDRWDDANKVRDEMRWMRLKKLPGCSHRG</sequence>
<dbReference type="GO" id="GO:0099402">
    <property type="term" value="P:plant organ development"/>
    <property type="evidence" value="ECO:0007669"/>
    <property type="project" value="UniProtKB-ARBA"/>
</dbReference>
<dbReference type="AlphaFoldDB" id="A0A251P3M8"/>
<accession>A0A251P3M8</accession>
<dbReference type="PANTHER" id="PTHR47926">
    <property type="entry name" value="PENTATRICOPEPTIDE REPEAT-CONTAINING PROTEIN"/>
    <property type="match status" value="1"/>
</dbReference>
<protein>
    <recommendedName>
        <fullName evidence="4">Pentatricopeptide repeat-containing protein</fullName>
    </recommendedName>
</protein>
<dbReference type="EMBL" id="CM007655">
    <property type="protein sequence ID" value="ONI06176.1"/>
    <property type="molecule type" value="Genomic_DNA"/>
</dbReference>
<dbReference type="PANTHER" id="PTHR47926:SF458">
    <property type="entry name" value="PENTATRICOPEPTIDE REPEAT-CONTAINING PROTEIN"/>
    <property type="match status" value="1"/>
</dbReference>
<proteinExistence type="predicted"/>
<name>A0A251P3M8_PRUPE</name>
<dbReference type="Pfam" id="PF01535">
    <property type="entry name" value="PPR"/>
    <property type="match status" value="1"/>
</dbReference>
<reference evidence="2 3" key="1">
    <citation type="journal article" date="2013" name="Nat. Genet.">
        <title>The high-quality draft genome of peach (Prunus persica) identifies unique patterns of genetic diversity, domestication and genome evolution.</title>
        <authorList>
            <consortium name="International Peach Genome Initiative"/>
            <person name="Verde I."/>
            <person name="Abbott A.G."/>
            <person name="Scalabrin S."/>
            <person name="Jung S."/>
            <person name="Shu S."/>
            <person name="Marroni F."/>
            <person name="Zhebentyayeva T."/>
            <person name="Dettori M.T."/>
            <person name="Grimwood J."/>
            <person name="Cattonaro F."/>
            <person name="Zuccolo A."/>
            <person name="Rossini L."/>
            <person name="Jenkins J."/>
            <person name="Vendramin E."/>
            <person name="Meisel L.A."/>
            <person name="Decroocq V."/>
            <person name="Sosinski B."/>
            <person name="Prochnik S."/>
            <person name="Mitros T."/>
            <person name="Policriti A."/>
            <person name="Cipriani G."/>
            <person name="Dondini L."/>
            <person name="Ficklin S."/>
            <person name="Goodstein D.M."/>
            <person name="Xuan P."/>
            <person name="Del Fabbro C."/>
            <person name="Aramini V."/>
            <person name="Copetti D."/>
            <person name="Gonzalez S."/>
            <person name="Horner D.S."/>
            <person name="Falchi R."/>
            <person name="Lucas S."/>
            <person name="Mica E."/>
            <person name="Maldonado J."/>
            <person name="Lazzari B."/>
            <person name="Bielenberg D."/>
            <person name="Pirona R."/>
            <person name="Miculan M."/>
            <person name="Barakat A."/>
            <person name="Testolin R."/>
            <person name="Stella A."/>
            <person name="Tartarini S."/>
            <person name="Tonutti P."/>
            <person name="Arus P."/>
            <person name="Orellana A."/>
            <person name="Wells C."/>
            <person name="Main D."/>
            <person name="Vizzotto G."/>
            <person name="Silva H."/>
            <person name="Salamini F."/>
            <person name="Schmutz J."/>
            <person name="Morgante M."/>
            <person name="Rokhsar D.S."/>
        </authorList>
    </citation>
    <scope>NUCLEOTIDE SEQUENCE [LARGE SCALE GENOMIC DNA]</scope>
    <source>
        <strain evidence="3">cv. Nemared</strain>
    </source>
</reference>
<keyword evidence="1" id="KW-0677">Repeat</keyword>
<evidence type="ECO:0000256" key="1">
    <source>
        <dbReference type="ARBA" id="ARBA00022737"/>
    </source>
</evidence>
<gene>
    <name evidence="2" type="ORF">PRUPE_5G045600</name>
</gene>
<keyword evidence="3" id="KW-1185">Reference proteome</keyword>
<dbReference type="InterPro" id="IPR046960">
    <property type="entry name" value="PPR_At4g14850-like_plant"/>
</dbReference>
<dbReference type="InterPro" id="IPR011990">
    <property type="entry name" value="TPR-like_helical_dom_sf"/>
</dbReference>
<organism evidence="2 3">
    <name type="scientific">Prunus persica</name>
    <name type="common">Peach</name>
    <name type="synonym">Amygdalus persica</name>
    <dbReference type="NCBI Taxonomy" id="3760"/>
    <lineage>
        <taxon>Eukaryota</taxon>
        <taxon>Viridiplantae</taxon>
        <taxon>Streptophyta</taxon>
        <taxon>Embryophyta</taxon>
        <taxon>Tracheophyta</taxon>
        <taxon>Spermatophyta</taxon>
        <taxon>Magnoliopsida</taxon>
        <taxon>eudicotyledons</taxon>
        <taxon>Gunneridae</taxon>
        <taxon>Pentapetalae</taxon>
        <taxon>rosids</taxon>
        <taxon>fabids</taxon>
        <taxon>Rosales</taxon>
        <taxon>Rosaceae</taxon>
        <taxon>Amygdaloideae</taxon>
        <taxon>Amygdaleae</taxon>
        <taxon>Prunus</taxon>
    </lineage>
</organism>
<dbReference type="Proteomes" id="UP000006882">
    <property type="component" value="Chromosome G5"/>
</dbReference>
<evidence type="ECO:0008006" key="4">
    <source>
        <dbReference type="Google" id="ProtNLM"/>
    </source>
</evidence>